<reference evidence="1" key="1">
    <citation type="journal article" date="2014" name="Int. J. Syst. Evol. Microbiol.">
        <title>Complete genome sequence of Corynebacterium casei LMG S-19264T (=DSM 44701T), isolated from a smear-ripened cheese.</title>
        <authorList>
            <consortium name="US DOE Joint Genome Institute (JGI-PGF)"/>
            <person name="Walter F."/>
            <person name="Albersmeier A."/>
            <person name="Kalinowski J."/>
            <person name="Ruckert C."/>
        </authorList>
    </citation>
    <scope>NUCLEOTIDE SEQUENCE</scope>
    <source>
        <strain evidence="1">JCM 4784</strain>
    </source>
</reference>
<accession>A0A918ZVZ8</accession>
<dbReference type="EMBL" id="BNBT01000081">
    <property type="protein sequence ID" value="GHE73650.1"/>
    <property type="molecule type" value="Genomic_DNA"/>
</dbReference>
<gene>
    <name evidence="1" type="ORF">GCM10018785_47220</name>
</gene>
<proteinExistence type="predicted"/>
<comment type="caution">
    <text evidence="1">The sequence shown here is derived from an EMBL/GenBank/DDBJ whole genome shotgun (WGS) entry which is preliminary data.</text>
</comment>
<reference evidence="1" key="2">
    <citation type="submission" date="2020-09" db="EMBL/GenBank/DDBJ databases">
        <authorList>
            <person name="Sun Q."/>
            <person name="Ohkuma M."/>
        </authorList>
    </citation>
    <scope>NUCLEOTIDE SEQUENCE</scope>
    <source>
        <strain evidence="1">JCM 4784</strain>
    </source>
</reference>
<dbReference type="AlphaFoldDB" id="A0A918ZVZ8"/>
<name>A0A918ZVZ8_9ACTN</name>
<keyword evidence="2" id="KW-1185">Reference proteome</keyword>
<evidence type="ECO:0000313" key="2">
    <source>
        <dbReference type="Proteomes" id="UP000608024"/>
    </source>
</evidence>
<sequence length="88" mass="10132">MTKKFKRNPGKQGFVWRAPKRQDSVRIHKGDPGSQYATQVDHVVINHRGRVVGRGGELLPAGARIQDYPREAHIPLSEWQVWRSWHAP</sequence>
<protein>
    <submittedName>
        <fullName evidence="1">Uncharacterized protein</fullName>
    </submittedName>
</protein>
<organism evidence="1 2">
    <name type="scientific">Streptomyces longispororuber</name>
    <dbReference type="NCBI Taxonomy" id="68230"/>
    <lineage>
        <taxon>Bacteria</taxon>
        <taxon>Bacillati</taxon>
        <taxon>Actinomycetota</taxon>
        <taxon>Actinomycetes</taxon>
        <taxon>Kitasatosporales</taxon>
        <taxon>Streptomycetaceae</taxon>
        <taxon>Streptomyces</taxon>
    </lineage>
</organism>
<evidence type="ECO:0000313" key="1">
    <source>
        <dbReference type="EMBL" id="GHE73650.1"/>
    </source>
</evidence>
<dbReference type="Proteomes" id="UP000608024">
    <property type="component" value="Unassembled WGS sequence"/>
</dbReference>